<proteinExistence type="predicted"/>
<organism evidence="1 2">
    <name type="scientific">Haloactinomyces albus</name>
    <dbReference type="NCBI Taxonomy" id="1352928"/>
    <lineage>
        <taxon>Bacteria</taxon>
        <taxon>Bacillati</taxon>
        <taxon>Actinomycetota</taxon>
        <taxon>Actinomycetes</taxon>
        <taxon>Actinopolysporales</taxon>
        <taxon>Actinopolysporaceae</taxon>
        <taxon>Haloactinomyces</taxon>
    </lineage>
</organism>
<protein>
    <submittedName>
        <fullName evidence="1">Uncharacterized protein</fullName>
    </submittedName>
</protein>
<gene>
    <name evidence="1" type="ORF">JOF55_000044</name>
</gene>
<reference evidence="1" key="1">
    <citation type="submission" date="2023-07" db="EMBL/GenBank/DDBJ databases">
        <title>Sequencing the genomes of 1000 actinobacteria strains.</title>
        <authorList>
            <person name="Klenk H.-P."/>
        </authorList>
    </citation>
    <scope>NUCLEOTIDE SEQUENCE</scope>
    <source>
        <strain evidence="1">DSM 45977</strain>
    </source>
</reference>
<dbReference type="Proteomes" id="UP001180845">
    <property type="component" value="Unassembled WGS sequence"/>
</dbReference>
<evidence type="ECO:0000313" key="1">
    <source>
        <dbReference type="EMBL" id="MDR7299863.1"/>
    </source>
</evidence>
<sequence length="39" mass="4488">MAGLVRWLGDLARELERARMVMRHPQSRAADVAQRRVQG</sequence>
<comment type="caution">
    <text evidence="1">The sequence shown here is derived from an EMBL/GenBank/DDBJ whole genome shotgun (WGS) entry which is preliminary data.</text>
</comment>
<keyword evidence="2" id="KW-1185">Reference proteome</keyword>
<name>A0AAE4CMQ9_9ACTN</name>
<dbReference type="AlphaFoldDB" id="A0AAE4CMQ9"/>
<evidence type="ECO:0000313" key="2">
    <source>
        <dbReference type="Proteomes" id="UP001180845"/>
    </source>
</evidence>
<dbReference type="EMBL" id="JAVDXW010000001">
    <property type="protein sequence ID" value="MDR7299863.1"/>
    <property type="molecule type" value="Genomic_DNA"/>
</dbReference>
<accession>A0AAE4CMQ9</accession>